<reference evidence="2 3" key="1">
    <citation type="submission" date="2018-07" db="EMBL/GenBank/DDBJ databases">
        <title>Genomic Encyclopedia of Type Strains, Phase III (KMG-III): the genomes of soil and plant-associated and newly described type strains.</title>
        <authorList>
            <person name="Whitman W."/>
        </authorList>
    </citation>
    <scope>NUCLEOTIDE SEQUENCE [LARGE SCALE GENOMIC DNA]</scope>
    <source>
        <strain evidence="2 3">CECT 7731</strain>
    </source>
</reference>
<dbReference type="Proteomes" id="UP000253506">
    <property type="component" value="Unassembled WGS sequence"/>
</dbReference>
<protein>
    <submittedName>
        <fullName evidence="2">Uncharacterized protein</fullName>
    </submittedName>
</protein>
<dbReference type="AlphaFoldDB" id="A0A369AES1"/>
<evidence type="ECO:0000313" key="3">
    <source>
        <dbReference type="Proteomes" id="UP000253506"/>
    </source>
</evidence>
<organism evidence="2 3">
    <name type="scientific">Marinomonas foliarum</name>
    <dbReference type="NCBI Taxonomy" id="491950"/>
    <lineage>
        <taxon>Bacteria</taxon>
        <taxon>Pseudomonadati</taxon>
        <taxon>Pseudomonadota</taxon>
        <taxon>Gammaproteobacteria</taxon>
        <taxon>Oceanospirillales</taxon>
        <taxon>Oceanospirillaceae</taxon>
        <taxon>Marinomonas</taxon>
    </lineage>
</organism>
<dbReference type="EMBL" id="QPJQ01000009">
    <property type="protein sequence ID" value="RCX06627.1"/>
    <property type="molecule type" value="Genomic_DNA"/>
</dbReference>
<keyword evidence="1" id="KW-0472">Membrane</keyword>
<name>A0A369AES1_9GAMM</name>
<proteinExistence type="predicted"/>
<gene>
    <name evidence="2" type="ORF">DFP77_10923</name>
</gene>
<dbReference type="OrthoDB" id="6104738at2"/>
<comment type="caution">
    <text evidence="2">The sequence shown here is derived from an EMBL/GenBank/DDBJ whole genome shotgun (WGS) entry which is preliminary data.</text>
</comment>
<evidence type="ECO:0000313" key="2">
    <source>
        <dbReference type="EMBL" id="RCX06627.1"/>
    </source>
</evidence>
<accession>A0A369AES1</accession>
<dbReference type="RefSeq" id="WP_114411489.1">
    <property type="nucleotide sequence ID" value="NZ_QPJQ01000009.1"/>
</dbReference>
<feature type="transmembrane region" description="Helical" evidence="1">
    <location>
        <begin position="12"/>
        <end position="36"/>
    </location>
</feature>
<sequence length="236" mass="27230">MFLSPFFQALRAFLLRINLSLVLLLIILQLAVWYPFIDNAYDNAGRQLKLKQGAQHSWNSIQQQSRALAMAEFEDHPWLQHRTVDTAQEITSIWEIEGAASLPQWQTALEQVEERFALALLSVSWQRRSGEQWQGKMQFSIQAPKMNREYHNWLPARILIERFIKKDWQLLSTMRTSENASALVEYKHHRHWVQEGSWLPAAGFSVGSVSSDQVTLIAKDGSLQTLAIRQVGDDDD</sequence>
<keyword evidence="1" id="KW-1133">Transmembrane helix</keyword>
<evidence type="ECO:0000256" key="1">
    <source>
        <dbReference type="SAM" id="Phobius"/>
    </source>
</evidence>
<keyword evidence="1" id="KW-0812">Transmembrane</keyword>